<dbReference type="PROSITE" id="PS50084">
    <property type="entry name" value="KH_TYPE_1"/>
    <property type="match status" value="1"/>
</dbReference>
<dbReference type="EMBL" id="DRZM01000090">
    <property type="protein sequence ID" value="HHP04716.1"/>
    <property type="molecule type" value="Genomic_DNA"/>
</dbReference>
<dbReference type="InterPro" id="IPR003714">
    <property type="entry name" value="PhoH"/>
</dbReference>
<keyword evidence="3" id="KW-0694">RNA-binding</keyword>
<evidence type="ECO:0000259" key="4">
    <source>
        <dbReference type="Pfam" id="PF02562"/>
    </source>
</evidence>
<evidence type="ECO:0000313" key="5">
    <source>
        <dbReference type="EMBL" id="HGB25750.1"/>
    </source>
</evidence>
<keyword evidence="2" id="KW-0067">ATP-binding</keyword>
<evidence type="ECO:0000313" key="6">
    <source>
        <dbReference type="EMBL" id="HHP04716.1"/>
    </source>
</evidence>
<keyword evidence="1" id="KW-0547">Nucleotide-binding</keyword>
<dbReference type="Gene3D" id="3.40.50.300">
    <property type="entry name" value="P-loop containing nucleotide triphosphate hydrolases"/>
    <property type="match status" value="1"/>
</dbReference>
<sequence length="385" mass="42646">MVEFKPATKKQEMVANSLESPDVDVIGVFGPSGTGKTLTVVATAVRLIQEGKFQRLVIIRPLASQLHAKVYNSAELGQLYFDLVSDYLSDMVGSFISREEMDTLLRERRISFLDPSFLGGRSFDNAVVFADDVQYLDPAIIPELLLRIGRNSKLVAAGDPLMQALVHGSNNSAAIIRSMLLGEERSLVIDMGVEDIVRPGSKRAFKLALEARLRKRELSEDETRVKAVLLSQAPDADVVTVVWLRDLKEKYGAKTSPDVLAIAKENTLGRLIGKGGERITKAQEEAGVQIRAVELTTDLSEIVKAIHPVSWIRKHVVKAELVGAELEVYVNPDEYGAFVGKGGSYVRFLDEAMRRMLGIGVRGRHAEEVEARKAEREKRKGRPRR</sequence>
<protein>
    <submittedName>
        <fullName evidence="5">PhoH family protein</fullName>
    </submittedName>
</protein>
<dbReference type="GO" id="GO:0003723">
    <property type="term" value="F:RNA binding"/>
    <property type="evidence" value="ECO:0007669"/>
    <property type="project" value="UniProtKB-UniRule"/>
</dbReference>
<gene>
    <name evidence="6" type="ORF">ENM88_03080</name>
    <name evidence="5" type="ORF">ENV88_06995</name>
</gene>
<dbReference type="GO" id="GO:0005524">
    <property type="term" value="F:ATP binding"/>
    <property type="evidence" value="ECO:0007669"/>
    <property type="project" value="UniProtKB-KW"/>
</dbReference>
<feature type="domain" description="PhoH-like protein" evidence="4">
    <location>
        <begin position="5"/>
        <end position="206"/>
    </location>
</feature>
<dbReference type="InterPro" id="IPR027417">
    <property type="entry name" value="P-loop_NTPase"/>
</dbReference>
<dbReference type="SUPFAM" id="SSF52540">
    <property type="entry name" value="P-loop containing nucleoside triphosphate hydrolases"/>
    <property type="match status" value="1"/>
</dbReference>
<name>A0A7C3SM04_THEPE</name>
<accession>A0A7C3SM04</accession>
<dbReference type="AlphaFoldDB" id="A0A7C3SM04"/>
<evidence type="ECO:0000256" key="2">
    <source>
        <dbReference type="ARBA" id="ARBA00022840"/>
    </source>
</evidence>
<evidence type="ECO:0000256" key="1">
    <source>
        <dbReference type="ARBA" id="ARBA00022741"/>
    </source>
</evidence>
<comment type="caution">
    <text evidence="5">The sequence shown here is derived from an EMBL/GenBank/DDBJ whole genome shotgun (WGS) entry which is preliminary data.</text>
</comment>
<evidence type="ECO:0000256" key="3">
    <source>
        <dbReference type="PROSITE-ProRule" id="PRU00117"/>
    </source>
</evidence>
<dbReference type="InterPro" id="IPR051451">
    <property type="entry name" value="PhoH2-like"/>
</dbReference>
<dbReference type="EMBL" id="DTIB01000118">
    <property type="protein sequence ID" value="HGB25750.1"/>
    <property type="molecule type" value="Genomic_DNA"/>
</dbReference>
<reference evidence="5" key="1">
    <citation type="journal article" date="2020" name="mSystems">
        <title>Genome- and Community-Level Interaction Insights into Carbon Utilization and Element Cycling Functions of Hydrothermarchaeota in Hydrothermal Sediment.</title>
        <authorList>
            <person name="Zhou Z."/>
            <person name="Liu Y."/>
            <person name="Xu W."/>
            <person name="Pan J."/>
            <person name="Luo Z.H."/>
            <person name="Li M."/>
        </authorList>
    </citation>
    <scope>NUCLEOTIDE SEQUENCE [LARGE SCALE GENOMIC DNA]</scope>
    <source>
        <strain evidence="6">SpSt-1125</strain>
        <strain evidence="5">SpSt-8</strain>
    </source>
</reference>
<dbReference type="Pfam" id="PF02562">
    <property type="entry name" value="PhoH"/>
    <property type="match status" value="1"/>
</dbReference>
<organism evidence="5">
    <name type="scientific">Thermofilum pendens</name>
    <dbReference type="NCBI Taxonomy" id="2269"/>
    <lineage>
        <taxon>Archaea</taxon>
        <taxon>Thermoproteota</taxon>
        <taxon>Thermoprotei</taxon>
        <taxon>Thermofilales</taxon>
        <taxon>Thermofilaceae</taxon>
        <taxon>Thermofilum</taxon>
    </lineage>
</organism>
<proteinExistence type="predicted"/>
<dbReference type="PANTHER" id="PTHR30473:SF2">
    <property type="entry name" value="PIN DOMAIN-CONTAINING PROTEIN"/>
    <property type="match status" value="1"/>
</dbReference>
<dbReference type="GO" id="GO:0005829">
    <property type="term" value="C:cytosol"/>
    <property type="evidence" value="ECO:0007669"/>
    <property type="project" value="TreeGrafter"/>
</dbReference>
<dbReference type="PANTHER" id="PTHR30473">
    <property type="entry name" value="PROTEIN PHOH"/>
    <property type="match status" value="1"/>
</dbReference>